<dbReference type="InterPro" id="IPR000843">
    <property type="entry name" value="HTH_LacI"/>
</dbReference>
<dbReference type="SMART" id="SM00354">
    <property type="entry name" value="HTH_LACI"/>
    <property type="match status" value="1"/>
</dbReference>
<evidence type="ECO:0000256" key="2">
    <source>
        <dbReference type="ARBA" id="ARBA00023125"/>
    </source>
</evidence>
<feature type="region of interest" description="Disordered" evidence="4">
    <location>
        <begin position="1"/>
        <end position="47"/>
    </location>
</feature>
<protein>
    <submittedName>
        <fullName evidence="6">LacI family transcriptional regulator</fullName>
    </submittedName>
</protein>
<name>A0A4R4W6J7_9ACTN</name>
<dbReference type="InterPro" id="IPR028082">
    <property type="entry name" value="Peripla_BP_I"/>
</dbReference>
<dbReference type="PROSITE" id="PS50932">
    <property type="entry name" value="HTH_LACI_2"/>
    <property type="match status" value="1"/>
</dbReference>
<keyword evidence="7" id="KW-1185">Reference proteome</keyword>
<evidence type="ECO:0000259" key="5">
    <source>
        <dbReference type="PROSITE" id="PS50932"/>
    </source>
</evidence>
<evidence type="ECO:0000313" key="7">
    <source>
        <dbReference type="Proteomes" id="UP000295258"/>
    </source>
</evidence>
<organism evidence="6 7">
    <name type="scientific">Nonomuraea deserti</name>
    <dbReference type="NCBI Taxonomy" id="1848322"/>
    <lineage>
        <taxon>Bacteria</taxon>
        <taxon>Bacillati</taxon>
        <taxon>Actinomycetota</taxon>
        <taxon>Actinomycetes</taxon>
        <taxon>Streptosporangiales</taxon>
        <taxon>Streptosporangiaceae</taxon>
        <taxon>Nonomuraea</taxon>
    </lineage>
</organism>
<dbReference type="SUPFAM" id="SSF53822">
    <property type="entry name" value="Periplasmic binding protein-like I"/>
    <property type="match status" value="1"/>
</dbReference>
<accession>A0A4R4W6J7</accession>
<sequence length="348" mass="37679">MNEPSGRGSKPPTHKLIAEKAGVHPSTVSRILRRAPGPRRSDFAETEERVREIAKSLGYRPDLTAASLRTKRSMVLGVLLPKLHDVVLATILSGIDTEAFSLGYQTIVTNTLGAPERRWERVEMLLSRKVDGLVIGDATLDERIYEELSRSRTLHVLVNHRAEGHVSVTGNDALGGRLVGEHLLEAGHREIGIIAGPRYPTALDRVRGCVEVYERAGIAVGEAQIVHTDFDPQGGRKAAQELLTLPRRPTAIFAVNDSAAIGAMGALRDHGLVVGRDMALVGYNDIAIAQDLPIPLSSVHTPLREMGETAARSLIDMLEGRTSESVALQPRLVVRDSSFSAESVPTST</sequence>
<evidence type="ECO:0000313" key="6">
    <source>
        <dbReference type="EMBL" id="TDD11673.1"/>
    </source>
</evidence>
<dbReference type="AlphaFoldDB" id="A0A4R4W6J7"/>
<dbReference type="RefSeq" id="WP_132592053.1">
    <property type="nucleotide sequence ID" value="NZ_SMKO01000006.1"/>
</dbReference>
<dbReference type="InterPro" id="IPR046335">
    <property type="entry name" value="LacI/GalR-like_sensor"/>
</dbReference>
<dbReference type="EMBL" id="SMKO01000006">
    <property type="protein sequence ID" value="TDD11673.1"/>
    <property type="molecule type" value="Genomic_DNA"/>
</dbReference>
<keyword evidence="1" id="KW-0805">Transcription regulation</keyword>
<dbReference type="PANTHER" id="PTHR30146">
    <property type="entry name" value="LACI-RELATED TRANSCRIPTIONAL REPRESSOR"/>
    <property type="match status" value="1"/>
</dbReference>
<proteinExistence type="predicted"/>
<evidence type="ECO:0000256" key="4">
    <source>
        <dbReference type="SAM" id="MobiDB-lite"/>
    </source>
</evidence>
<dbReference type="Gene3D" id="1.10.260.40">
    <property type="entry name" value="lambda repressor-like DNA-binding domains"/>
    <property type="match status" value="1"/>
</dbReference>
<comment type="caution">
    <text evidence="6">The sequence shown here is derived from an EMBL/GenBank/DDBJ whole genome shotgun (WGS) entry which is preliminary data.</text>
</comment>
<dbReference type="CDD" id="cd06285">
    <property type="entry name" value="PBP1_LacI-like"/>
    <property type="match status" value="1"/>
</dbReference>
<dbReference type="Pfam" id="PF00356">
    <property type="entry name" value="LacI"/>
    <property type="match status" value="1"/>
</dbReference>
<dbReference type="CDD" id="cd01392">
    <property type="entry name" value="HTH_LacI"/>
    <property type="match status" value="1"/>
</dbReference>
<dbReference type="GO" id="GO:0003700">
    <property type="term" value="F:DNA-binding transcription factor activity"/>
    <property type="evidence" value="ECO:0007669"/>
    <property type="project" value="TreeGrafter"/>
</dbReference>
<reference evidence="6 7" key="1">
    <citation type="submission" date="2019-03" db="EMBL/GenBank/DDBJ databases">
        <title>Draft genome sequences of novel Actinobacteria.</title>
        <authorList>
            <person name="Sahin N."/>
            <person name="Ay H."/>
            <person name="Saygin H."/>
        </authorList>
    </citation>
    <scope>NUCLEOTIDE SEQUENCE [LARGE SCALE GENOMIC DNA]</scope>
    <source>
        <strain evidence="6 7">KC310</strain>
    </source>
</reference>
<gene>
    <name evidence="6" type="ORF">E1292_03910</name>
</gene>
<evidence type="ECO:0000256" key="1">
    <source>
        <dbReference type="ARBA" id="ARBA00023015"/>
    </source>
</evidence>
<dbReference type="Proteomes" id="UP000295258">
    <property type="component" value="Unassembled WGS sequence"/>
</dbReference>
<dbReference type="GO" id="GO:0000976">
    <property type="term" value="F:transcription cis-regulatory region binding"/>
    <property type="evidence" value="ECO:0007669"/>
    <property type="project" value="TreeGrafter"/>
</dbReference>
<dbReference type="Pfam" id="PF13377">
    <property type="entry name" value="Peripla_BP_3"/>
    <property type="match status" value="1"/>
</dbReference>
<dbReference type="PANTHER" id="PTHR30146:SF109">
    <property type="entry name" value="HTH-TYPE TRANSCRIPTIONAL REGULATOR GALS"/>
    <property type="match status" value="1"/>
</dbReference>
<keyword evidence="2" id="KW-0238">DNA-binding</keyword>
<dbReference type="Gene3D" id="3.40.50.2300">
    <property type="match status" value="2"/>
</dbReference>
<dbReference type="SUPFAM" id="SSF47413">
    <property type="entry name" value="lambda repressor-like DNA-binding domains"/>
    <property type="match status" value="1"/>
</dbReference>
<dbReference type="InterPro" id="IPR010982">
    <property type="entry name" value="Lambda_DNA-bd_dom_sf"/>
</dbReference>
<keyword evidence="3" id="KW-0804">Transcription</keyword>
<evidence type="ECO:0000256" key="3">
    <source>
        <dbReference type="ARBA" id="ARBA00023163"/>
    </source>
</evidence>
<feature type="domain" description="HTH lacI-type" evidence="5">
    <location>
        <begin position="17"/>
        <end position="70"/>
    </location>
</feature>